<evidence type="ECO:0000256" key="1">
    <source>
        <dbReference type="SAM" id="MobiDB-lite"/>
    </source>
</evidence>
<organism evidence="2 3">
    <name type="scientific">Morchella conica CCBAS932</name>
    <dbReference type="NCBI Taxonomy" id="1392247"/>
    <lineage>
        <taxon>Eukaryota</taxon>
        <taxon>Fungi</taxon>
        <taxon>Dikarya</taxon>
        <taxon>Ascomycota</taxon>
        <taxon>Pezizomycotina</taxon>
        <taxon>Pezizomycetes</taxon>
        <taxon>Pezizales</taxon>
        <taxon>Morchellaceae</taxon>
        <taxon>Morchella</taxon>
    </lineage>
</organism>
<feature type="region of interest" description="Disordered" evidence="1">
    <location>
        <begin position="82"/>
        <end position="125"/>
    </location>
</feature>
<gene>
    <name evidence="2" type="ORF">P167DRAFT_533066</name>
</gene>
<sequence>MIKMETVKREFGMFNYDEHGHEFGYEYGDDVKPFIKEPGMEDPSFLYAVSPSFRGFGGSSTYVNTVDGLEIPLGVPLEISCESPDPNCGREKSPSSFTPPPVKGSQKPQWRTPSPQVSSPSNGYLELDHEDEVVEICAASKKNPMVINDDDISNRADQVASCIL</sequence>
<accession>A0A3N4KYM9</accession>
<evidence type="ECO:0000313" key="3">
    <source>
        <dbReference type="Proteomes" id="UP000277580"/>
    </source>
</evidence>
<dbReference type="EMBL" id="ML119112">
    <property type="protein sequence ID" value="RPB15683.1"/>
    <property type="molecule type" value="Genomic_DNA"/>
</dbReference>
<feature type="compositionally biased region" description="Polar residues" evidence="1">
    <location>
        <begin position="106"/>
        <end position="122"/>
    </location>
</feature>
<proteinExistence type="predicted"/>
<keyword evidence="3" id="KW-1185">Reference proteome</keyword>
<dbReference type="OrthoDB" id="5418867at2759"/>
<name>A0A3N4KYM9_9PEZI</name>
<dbReference type="InParanoid" id="A0A3N4KYM9"/>
<dbReference type="Proteomes" id="UP000277580">
    <property type="component" value="Unassembled WGS sequence"/>
</dbReference>
<reference evidence="2 3" key="1">
    <citation type="journal article" date="2018" name="Nat. Ecol. Evol.">
        <title>Pezizomycetes genomes reveal the molecular basis of ectomycorrhizal truffle lifestyle.</title>
        <authorList>
            <person name="Murat C."/>
            <person name="Payen T."/>
            <person name="Noel B."/>
            <person name="Kuo A."/>
            <person name="Morin E."/>
            <person name="Chen J."/>
            <person name="Kohler A."/>
            <person name="Krizsan K."/>
            <person name="Balestrini R."/>
            <person name="Da Silva C."/>
            <person name="Montanini B."/>
            <person name="Hainaut M."/>
            <person name="Levati E."/>
            <person name="Barry K.W."/>
            <person name="Belfiori B."/>
            <person name="Cichocki N."/>
            <person name="Clum A."/>
            <person name="Dockter R.B."/>
            <person name="Fauchery L."/>
            <person name="Guy J."/>
            <person name="Iotti M."/>
            <person name="Le Tacon F."/>
            <person name="Lindquist E.A."/>
            <person name="Lipzen A."/>
            <person name="Malagnac F."/>
            <person name="Mello A."/>
            <person name="Molinier V."/>
            <person name="Miyauchi S."/>
            <person name="Poulain J."/>
            <person name="Riccioni C."/>
            <person name="Rubini A."/>
            <person name="Sitrit Y."/>
            <person name="Splivallo R."/>
            <person name="Traeger S."/>
            <person name="Wang M."/>
            <person name="Zifcakova L."/>
            <person name="Wipf D."/>
            <person name="Zambonelli A."/>
            <person name="Paolocci F."/>
            <person name="Nowrousian M."/>
            <person name="Ottonello S."/>
            <person name="Baldrian P."/>
            <person name="Spatafora J.W."/>
            <person name="Henrissat B."/>
            <person name="Nagy L.G."/>
            <person name="Aury J.M."/>
            <person name="Wincker P."/>
            <person name="Grigoriev I.V."/>
            <person name="Bonfante P."/>
            <person name="Martin F.M."/>
        </authorList>
    </citation>
    <scope>NUCLEOTIDE SEQUENCE [LARGE SCALE GENOMIC DNA]</scope>
    <source>
        <strain evidence="2 3">CCBAS932</strain>
    </source>
</reference>
<protein>
    <submittedName>
        <fullName evidence="2">Uncharacterized protein</fullName>
    </submittedName>
</protein>
<evidence type="ECO:0000313" key="2">
    <source>
        <dbReference type="EMBL" id="RPB15683.1"/>
    </source>
</evidence>
<dbReference type="AlphaFoldDB" id="A0A3N4KYM9"/>